<keyword evidence="2" id="KW-1185">Reference proteome</keyword>
<dbReference type="InterPro" id="IPR001623">
    <property type="entry name" value="DnaJ_domain"/>
</dbReference>
<evidence type="ECO:0000313" key="2">
    <source>
        <dbReference type="Proteomes" id="UP000291020"/>
    </source>
</evidence>
<reference evidence="1" key="3">
    <citation type="submission" date="2025-09" db="UniProtKB">
        <authorList>
            <consortium name="Ensembl"/>
        </authorList>
    </citation>
    <scope>IDENTIFICATION</scope>
</reference>
<sequence>QYTHQILPTNLPVNKEHAERKFKEIAEAYEVLSDSKGPVSPVPLGLVWVPAVGAGVSCSSRLRVGPGSGGTLPAQGEVAMGQSRLSGPLAVLGRGVCSPSCLLGCSQRDECYTHWPSVPLSAHQPPQSLAARYFPACRAWESLVTSSSCESMGHTSGPRPLKGVSHRCVNPPPSAEGQELALWNHSAVDLAVSTLGLRLAGPTQAVGVDQSVRVDGTRCPLPGPGGAAAWNEAQWAALGRPSS</sequence>
<reference evidence="1" key="2">
    <citation type="submission" date="2025-08" db="UniProtKB">
        <authorList>
            <consortium name="Ensembl"/>
        </authorList>
    </citation>
    <scope>IDENTIFICATION</scope>
</reference>
<name>A0A452GU58_9SAUR</name>
<dbReference type="AlphaFoldDB" id="A0A452GU58"/>
<proteinExistence type="predicted"/>
<dbReference type="CDD" id="cd06257">
    <property type="entry name" value="DnaJ"/>
    <property type="match status" value="1"/>
</dbReference>
<organism evidence="1 2">
    <name type="scientific">Gopherus agassizii</name>
    <name type="common">Agassiz's desert tortoise</name>
    <dbReference type="NCBI Taxonomy" id="38772"/>
    <lineage>
        <taxon>Eukaryota</taxon>
        <taxon>Metazoa</taxon>
        <taxon>Chordata</taxon>
        <taxon>Craniata</taxon>
        <taxon>Vertebrata</taxon>
        <taxon>Euteleostomi</taxon>
        <taxon>Archelosauria</taxon>
        <taxon>Testudinata</taxon>
        <taxon>Testudines</taxon>
        <taxon>Cryptodira</taxon>
        <taxon>Durocryptodira</taxon>
        <taxon>Testudinoidea</taxon>
        <taxon>Testudinidae</taxon>
        <taxon>Gopherus</taxon>
    </lineage>
</organism>
<accession>A0A452GU58</accession>
<reference evidence="2" key="1">
    <citation type="journal article" date="2017" name="PLoS ONE">
        <title>The Agassiz's desert tortoise genome provides a resource for the conservation of a threatened species.</title>
        <authorList>
            <person name="Tollis M."/>
            <person name="DeNardo D.F."/>
            <person name="Cornelius J.A."/>
            <person name="Dolby G.A."/>
            <person name="Edwards T."/>
            <person name="Henen B.T."/>
            <person name="Karl A.E."/>
            <person name="Murphy R.W."/>
            <person name="Kusumi K."/>
        </authorList>
    </citation>
    <scope>NUCLEOTIDE SEQUENCE [LARGE SCALE GENOMIC DNA]</scope>
</reference>
<evidence type="ECO:0000313" key="1">
    <source>
        <dbReference type="Ensembl" id="ENSGAGP00000005594.1"/>
    </source>
</evidence>
<protein>
    <recommendedName>
        <fullName evidence="3">J domain-containing protein</fullName>
    </recommendedName>
</protein>
<evidence type="ECO:0008006" key="3">
    <source>
        <dbReference type="Google" id="ProtNLM"/>
    </source>
</evidence>
<dbReference type="Ensembl" id="ENSGAGT00000006521.1">
    <property type="protein sequence ID" value="ENSGAGP00000005594.1"/>
    <property type="gene ID" value="ENSGAGG00000004545.1"/>
</dbReference>
<dbReference type="Proteomes" id="UP000291020">
    <property type="component" value="Unassembled WGS sequence"/>
</dbReference>